<sequence>MSVKNPSSDDIIFALEALGFDVDDEDDNSVTLVDGNFTVNVNHSPSRDEAQRLRTQLNEVFADYEDQVEELIDDYESADYDESVKRIVDWLKKGN</sequence>
<dbReference type="AlphaFoldDB" id="A0A9D5QCN1"/>
<feature type="coiled-coil region" evidence="1">
    <location>
        <begin position="47"/>
        <end position="74"/>
    </location>
</feature>
<accession>A0A9D5QCN1</accession>
<organism evidence="2 3">
    <name type="scientific">candidate division WOR-3 bacterium</name>
    <dbReference type="NCBI Taxonomy" id="2052148"/>
    <lineage>
        <taxon>Bacteria</taxon>
        <taxon>Bacteria division WOR-3</taxon>
    </lineage>
</organism>
<keyword evidence="1" id="KW-0175">Coiled coil</keyword>
<name>A0A9D5QCN1_UNCW3</name>
<evidence type="ECO:0000313" key="3">
    <source>
        <dbReference type="Proteomes" id="UP000630660"/>
    </source>
</evidence>
<dbReference type="Proteomes" id="UP000630660">
    <property type="component" value="Unassembled WGS sequence"/>
</dbReference>
<comment type="caution">
    <text evidence="2">The sequence shown here is derived from an EMBL/GenBank/DDBJ whole genome shotgun (WGS) entry which is preliminary data.</text>
</comment>
<proteinExistence type="predicted"/>
<protein>
    <submittedName>
        <fullName evidence="2">Uncharacterized protein</fullName>
    </submittedName>
</protein>
<evidence type="ECO:0000256" key="1">
    <source>
        <dbReference type="SAM" id="Coils"/>
    </source>
</evidence>
<reference evidence="2" key="1">
    <citation type="submission" date="2019-11" db="EMBL/GenBank/DDBJ databases">
        <title>Microbial mats filling the niche in hypersaline microbial mats.</title>
        <authorList>
            <person name="Wong H.L."/>
            <person name="Macleod F.I."/>
            <person name="White R.A. III"/>
            <person name="Burns B.P."/>
        </authorList>
    </citation>
    <scope>NUCLEOTIDE SEQUENCE</scope>
    <source>
        <strain evidence="2">Bin_327</strain>
    </source>
</reference>
<evidence type="ECO:0000313" key="2">
    <source>
        <dbReference type="EMBL" id="MBD3364858.1"/>
    </source>
</evidence>
<dbReference type="EMBL" id="WJKJ01000220">
    <property type="protein sequence ID" value="MBD3364858.1"/>
    <property type="molecule type" value="Genomic_DNA"/>
</dbReference>
<gene>
    <name evidence="2" type="ORF">GF359_06550</name>
</gene>